<dbReference type="SUPFAM" id="SSF52266">
    <property type="entry name" value="SGNH hydrolase"/>
    <property type="match status" value="1"/>
</dbReference>
<dbReference type="GO" id="GO:0004622">
    <property type="term" value="F:phosphatidylcholine lysophospholipase activity"/>
    <property type="evidence" value="ECO:0007669"/>
    <property type="project" value="TreeGrafter"/>
</dbReference>
<dbReference type="PANTHER" id="PTHR30383:SF5">
    <property type="entry name" value="SGNH HYDROLASE-TYPE ESTERASE DOMAIN-CONTAINING PROTEIN"/>
    <property type="match status" value="1"/>
</dbReference>
<evidence type="ECO:0000313" key="3">
    <source>
        <dbReference type="Proteomes" id="UP000199440"/>
    </source>
</evidence>
<dbReference type="OrthoDB" id="9774205at2"/>
<dbReference type="EMBL" id="FNGV01000019">
    <property type="protein sequence ID" value="SDN00855.1"/>
    <property type="molecule type" value="Genomic_DNA"/>
</dbReference>
<dbReference type="STRING" id="192904.SAMN04488514_11938"/>
<name>A0A1G9XXF0_9FLAO</name>
<keyword evidence="3" id="KW-1185">Reference proteome</keyword>
<organism evidence="2 3">
    <name type="scientific">Kriegella aquimaris</name>
    <dbReference type="NCBI Taxonomy" id="192904"/>
    <lineage>
        <taxon>Bacteria</taxon>
        <taxon>Pseudomonadati</taxon>
        <taxon>Bacteroidota</taxon>
        <taxon>Flavobacteriia</taxon>
        <taxon>Flavobacteriales</taxon>
        <taxon>Flavobacteriaceae</taxon>
        <taxon>Kriegella</taxon>
    </lineage>
</organism>
<protein>
    <submittedName>
        <fullName evidence="2">Lysophospholipase L1</fullName>
    </submittedName>
</protein>
<gene>
    <name evidence="2" type="ORF">SAMN04488514_11938</name>
</gene>
<dbReference type="RefSeq" id="WP_089895355.1">
    <property type="nucleotide sequence ID" value="NZ_FNGV01000019.1"/>
</dbReference>
<dbReference type="Proteomes" id="UP000199440">
    <property type="component" value="Unassembled WGS sequence"/>
</dbReference>
<sequence>MLLKLVIKTLKLQDRNRILKFFFRILILLIFANYGHSQEKSISVVSNENTAIVPVPKLENDSYDWWARHAEVLRIKDSINPEIVLIGNSITHFWGGLPQLKYSDGRLRDPNGPKSWNSIFSNHRVLNLGFGWDRIQNVLWRLDHGELDGLNPRLVIIHVGTNNTSETVNARKNTAPEIVEGIDEIYKKVRIKVPSAKIVLMAIMPREQFPDHPRRKLIDETNHLLKIYADENNIAIVDIGPKMLNNKGLLLKDIAGDFCHPTEKGYQIWAEEIRSFID</sequence>
<dbReference type="PANTHER" id="PTHR30383">
    <property type="entry name" value="THIOESTERASE 1/PROTEASE 1/LYSOPHOSPHOLIPASE L1"/>
    <property type="match status" value="1"/>
</dbReference>
<evidence type="ECO:0000259" key="1">
    <source>
        <dbReference type="Pfam" id="PF13472"/>
    </source>
</evidence>
<accession>A0A1G9XXF0</accession>
<dbReference type="InterPro" id="IPR051532">
    <property type="entry name" value="Ester_Hydrolysis_Enzymes"/>
</dbReference>
<reference evidence="2 3" key="1">
    <citation type="submission" date="2016-10" db="EMBL/GenBank/DDBJ databases">
        <authorList>
            <person name="de Groot N.N."/>
        </authorList>
    </citation>
    <scope>NUCLEOTIDE SEQUENCE [LARGE SCALE GENOMIC DNA]</scope>
    <source>
        <strain evidence="2 3">DSM 19886</strain>
    </source>
</reference>
<dbReference type="AlphaFoldDB" id="A0A1G9XXF0"/>
<feature type="domain" description="SGNH hydrolase-type esterase" evidence="1">
    <location>
        <begin position="85"/>
        <end position="268"/>
    </location>
</feature>
<dbReference type="Pfam" id="PF13472">
    <property type="entry name" value="Lipase_GDSL_2"/>
    <property type="match status" value="1"/>
</dbReference>
<dbReference type="InterPro" id="IPR036514">
    <property type="entry name" value="SGNH_hydro_sf"/>
</dbReference>
<evidence type="ECO:0000313" key="2">
    <source>
        <dbReference type="EMBL" id="SDN00855.1"/>
    </source>
</evidence>
<proteinExistence type="predicted"/>
<dbReference type="Gene3D" id="3.40.50.1110">
    <property type="entry name" value="SGNH hydrolase"/>
    <property type="match status" value="1"/>
</dbReference>
<dbReference type="InterPro" id="IPR013830">
    <property type="entry name" value="SGNH_hydro"/>
</dbReference>